<dbReference type="Proteomes" id="UP000308600">
    <property type="component" value="Unassembled WGS sequence"/>
</dbReference>
<dbReference type="EMBL" id="ML208304">
    <property type="protein sequence ID" value="TFK71017.1"/>
    <property type="molecule type" value="Genomic_DNA"/>
</dbReference>
<organism evidence="1 2">
    <name type="scientific">Pluteus cervinus</name>
    <dbReference type="NCBI Taxonomy" id="181527"/>
    <lineage>
        <taxon>Eukaryota</taxon>
        <taxon>Fungi</taxon>
        <taxon>Dikarya</taxon>
        <taxon>Basidiomycota</taxon>
        <taxon>Agaricomycotina</taxon>
        <taxon>Agaricomycetes</taxon>
        <taxon>Agaricomycetidae</taxon>
        <taxon>Agaricales</taxon>
        <taxon>Pluteineae</taxon>
        <taxon>Pluteaceae</taxon>
        <taxon>Pluteus</taxon>
    </lineage>
</organism>
<gene>
    <name evidence="1" type="ORF">BDN72DRAFT_492400</name>
</gene>
<proteinExistence type="predicted"/>
<evidence type="ECO:0000313" key="2">
    <source>
        <dbReference type="Proteomes" id="UP000308600"/>
    </source>
</evidence>
<protein>
    <submittedName>
        <fullName evidence="1">Uncharacterized protein</fullName>
    </submittedName>
</protein>
<keyword evidence="2" id="KW-1185">Reference proteome</keyword>
<sequence length="402" mass="45187">MASDSSQSGALLLEARNSAQALQSVIQDQGQIIDRDNVFQDALKCLAELHMSTESRDCNEVQELNSSIVALLTRTEGKPLDGTRKVHDDSVAKLLKIHGTPRTSDASSMLDALMFIFSRTLDDSGNLAVDPKANLSLLYESGDFQLPRDSTLGGSFEALDFQDFKKHDTIAKAPNTAVAILFCFMENHNKLAIELRKQDELQGDEEQIFNAARTINCLQFQNVIIEDVLHGLTLPLVDPWAKLDIDTSNDKQASRDDEARLLYEMFTFESPGGVPSPPPHEVIHNALHESTKIYEIYKNPHCDGILAWLKDRSIVTFNEYRKFLGLNPLSDFNHWTENPKVIESYDSMDSVELLPGLYFERSFPGSGFNLGYTHTYALFIDIVKILRQDPIRKEMKAEEMGV</sequence>
<name>A0ACD3B1A6_9AGAR</name>
<reference evidence="1 2" key="1">
    <citation type="journal article" date="2019" name="Nat. Ecol. Evol.">
        <title>Megaphylogeny resolves global patterns of mushroom evolution.</title>
        <authorList>
            <person name="Varga T."/>
            <person name="Krizsan K."/>
            <person name="Foldi C."/>
            <person name="Dima B."/>
            <person name="Sanchez-Garcia M."/>
            <person name="Sanchez-Ramirez S."/>
            <person name="Szollosi G.J."/>
            <person name="Szarkandi J.G."/>
            <person name="Papp V."/>
            <person name="Albert L."/>
            <person name="Andreopoulos W."/>
            <person name="Angelini C."/>
            <person name="Antonin V."/>
            <person name="Barry K.W."/>
            <person name="Bougher N.L."/>
            <person name="Buchanan P."/>
            <person name="Buyck B."/>
            <person name="Bense V."/>
            <person name="Catcheside P."/>
            <person name="Chovatia M."/>
            <person name="Cooper J."/>
            <person name="Damon W."/>
            <person name="Desjardin D."/>
            <person name="Finy P."/>
            <person name="Geml J."/>
            <person name="Haridas S."/>
            <person name="Hughes K."/>
            <person name="Justo A."/>
            <person name="Karasinski D."/>
            <person name="Kautmanova I."/>
            <person name="Kiss B."/>
            <person name="Kocsube S."/>
            <person name="Kotiranta H."/>
            <person name="LaButti K.M."/>
            <person name="Lechner B.E."/>
            <person name="Liimatainen K."/>
            <person name="Lipzen A."/>
            <person name="Lukacs Z."/>
            <person name="Mihaltcheva S."/>
            <person name="Morgado L.N."/>
            <person name="Niskanen T."/>
            <person name="Noordeloos M.E."/>
            <person name="Ohm R.A."/>
            <person name="Ortiz-Santana B."/>
            <person name="Ovrebo C."/>
            <person name="Racz N."/>
            <person name="Riley R."/>
            <person name="Savchenko A."/>
            <person name="Shiryaev A."/>
            <person name="Soop K."/>
            <person name="Spirin V."/>
            <person name="Szebenyi C."/>
            <person name="Tomsovsky M."/>
            <person name="Tulloss R.E."/>
            <person name="Uehling J."/>
            <person name="Grigoriev I.V."/>
            <person name="Vagvolgyi C."/>
            <person name="Papp T."/>
            <person name="Martin F.M."/>
            <person name="Miettinen O."/>
            <person name="Hibbett D.S."/>
            <person name="Nagy L.G."/>
        </authorList>
    </citation>
    <scope>NUCLEOTIDE SEQUENCE [LARGE SCALE GENOMIC DNA]</scope>
    <source>
        <strain evidence="1 2">NL-1719</strain>
    </source>
</reference>
<accession>A0ACD3B1A6</accession>
<evidence type="ECO:0000313" key="1">
    <source>
        <dbReference type="EMBL" id="TFK71017.1"/>
    </source>
</evidence>